<accession>A0A1V2I2T7</accession>
<dbReference type="STRING" id="1834516.BL253_34030"/>
<reference evidence="3" key="1">
    <citation type="submission" date="2016-10" db="EMBL/GenBank/DDBJ databases">
        <title>Frankia sp. NRRL B-16386 Genome sequencing.</title>
        <authorList>
            <person name="Ghodhbane-Gtari F."/>
            <person name="Swanson E."/>
            <person name="Gueddou A."/>
            <person name="Hezbri K."/>
            <person name="Ktari K."/>
            <person name="Nouioui I."/>
            <person name="Morris K."/>
            <person name="Simpson S."/>
            <person name="Abebe-Akele F."/>
            <person name="Thomas K."/>
            <person name="Gtari M."/>
            <person name="Tisa L.S."/>
        </authorList>
    </citation>
    <scope>NUCLEOTIDE SEQUENCE [LARGE SCALE GENOMIC DNA]</scope>
    <source>
        <strain evidence="3">NRRL B-16386</strain>
    </source>
</reference>
<evidence type="ECO:0000259" key="1">
    <source>
        <dbReference type="Pfam" id="PF09995"/>
    </source>
</evidence>
<dbReference type="GO" id="GO:0016491">
    <property type="term" value="F:oxidoreductase activity"/>
    <property type="evidence" value="ECO:0007669"/>
    <property type="project" value="InterPro"/>
</dbReference>
<name>A0A1V2I2T7_9ACTN</name>
<proteinExistence type="predicted"/>
<evidence type="ECO:0000313" key="3">
    <source>
        <dbReference type="Proteomes" id="UP000188929"/>
    </source>
</evidence>
<dbReference type="EMBL" id="MOMC01000093">
    <property type="protein sequence ID" value="ONH23024.1"/>
    <property type="molecule type" value="Genomic_DNA"/>
</dbReference>
<dbReference type="AlphaFoldDB" id="A0A1V2I2T7"/>
<gene>
    <name evidence="2" type="ORF">BL253_34030</name>
</gene>
<dbReference type="PANTHER" id="PTHR36151">
    <property type="entry name" value="BLR2777 PROTEIN"/>
    <property type="match status" value="1"/>
</dbReference>
<evidence type="ECO:0000313" key="2">
    <source>
        <dbReference type="EMBL" id="ONH23024.1"/>
    </source>
</evidence>
<dbReference type="PANTHER" id="PTHR36151:SF3">
    <property type="entry name" value="ER-BOUND OXYGENASE MPAB_MPAB'_RUBBER OXYGENASE CATALYTIC DOMAIN-CONTAINING PROTEIN"/>
    <property type="match status" value="1"/>
</dbReference>
<dbReference type="InterPro" id="IPR018713">
    <property type="entry name" value="MPAB/Lcp_cat_dom"/>
</dbReference>
<protein>
    <recommendedName>
        <fullName evidence="1">ER-bound oxygenase mpaB/mpaB'/Rubber oxygenase catalytic domain-containing protein</fullName>
    </recommendedName>
</protein>
<dbReference type="Pfam" id="PF09995">
    <property type="entry name" value="MPAB_Lcp_cat"/>
    <property type="match status" value="1"/>
</dbReference>
<dbReference type="Proteomes" id="UP000188929">
    <property type="component" value="Unassembled WGS sequence"/>
</dbReference>
<dbReference type="OrthoDB" id="108890at2"/>
<keyword evidence="3" id="KW-1185">Reference proteome</keyword>
<comment type="caution">
    <text evidence="2">The sequence shown here is derived from an EMBL/GenBank/DDBJ whole genome shotgun (WGS) entry which is preliminary data.</text>
</comment>
<feature type="domain" description="ER-bound oxygenase mpaB/mpaB'/Rubber oxygenase catalytic" evidence="1">
    <location>
        <begin position="56"/>
        <end position="277"/>
    </location>
</feature>
<sequence length="302" mass="32658">MVLLRVPRLPVDAGEIRSWVGGEVFARVAGPDGPGRRERIFEAPGERWFAQDRPIRRVHGDSAMFVGGLRALLLQSLHPLAMAGVAAHSDFRADPWGRLQRTSYFLAATTFGPADEAERAIAKVRGVHRRVHGTAPDGRPYAASDPHLLRWVHLAEIDSFLAAYQRYGAEPLTAAEKDEYVLDTALVAEKLGIDGPPRTVAELSDQLAAYRPELAGTPQARQAARYLLVSAPLPLPARAPYSALAAAAVGLMPAWTRWPLRLPYLPVVEATVGRLAGWGVVAGVRWATSPAAGTEKVDQPAP</sequence>
<dbReference type="RefSeq" id="WP_076821887.1">
    <property type="nucleotide sequence ID" value="NZ_MOMC01000093.1"/>
</dbReference>
<organism evidence="2 3">
    <name type="scientific">Pseudofrankia asymbiotica</name>
    <dbReference type="NCBI Taxonomy" id="1834516"/>
    <lineage>
        <taxon>Bacteria</taxon>
        <taxon>Bacillati</taxon>
        <taxon>Actinomycetota</taxon>
        <taxon>Actinomycetes</taxon>
        <taxon>Frankiales</taxon>
        <taxon>Frankiaceae</taxon>
        <taxon>Pseudofrankia</taxon>
    </lineage>
</organism>